<proteinExistence type="predicted"/>
<evidence type="ECO:0000313" key="2">
    <source>
        <dbReference type="Proteomes" id="UP000256769"/>
    </source>
</evidence>
<organism evidence="1 2">
    <name type="scientific">Chryseobacterium flavum</name>
    <dbReference type="NCBI Taxonomy" id="415851"/>
    <lineage>
        <taxon>Bacteria</taxon>
        <taxon>Pseudomonadati</taxon>
        <taxon>Bacteroidota</taxon>
        <taxon>Flavobacteriia</taxon>
        <taxon>Flavobacteriales</taxon>
        <taxon>Weeksellaceae</taxon>
        <taxon>Chryseobacterium group</taxon>
        <taxon>Chryseobacterium</taxon>
    </lineage>
</organism>
<protein>
    <submittedName>
        <fullName evidence="1">Uncharacterized protein</fullName>
    </submittedName>
</protein>
<dbReference type="InterPro" id="IPR046732">
    <property type="entry name" value="DUF6624"/>
</dbReference>
<dbReference type="EMBL" id="QNUE01000001">
    <property type="protein sequence ID" value="REC69314.1"/>
    <property type="molecule type" value="Genomic_DNA"/>
</dbReference>
<dbReference type="Proteomes" id="UP000256769">
    <property type="component" value="Unassembled WGS sequence"/>
</dbReference>
<keyword evidence="2" id="KW-1185">Reference proteome</keyword>
<dbReference type="RefSeq" id="WP_115956276.1">
    <property type="nucleotide sequence ID" value="NZ_CBCRVL010000002.1"/>
</dbReference>
<dbReference type="OrthoDB" id="2989458at2"/>
<gene>
    <name evidence="1" type="ORF">DRF59_00120</name>
</gene>
<accession>A0A3D9CUB0</accession>
<sequence length="186" mass="21545">MDHFFSQELIGLANKDLEVREALISQGQLSEGYHPEMERVHRSNAQRLREIIKEIGFPTISKVGENASNAAWLIIQHSIGEPGFMKECYKMMMENAHDIKLQNLAYLFDRIQVFQGKPQKYGTQLIADGRVYPVEDKHLLNSEREKVNLPSFTVKEINRIPEAEDIPEIDGNDTEYTIWRKKTGWI</sequence>
<evidence type="ECO:0000313" key="1">
    <source>
        <dbReference type="EMBL" id="REC69314.1"/>
    </source>
</evidence>
<reference evidence="1 2" key="1">
    <citation type="journal article" date="2007" name="Int. J. Syst. Evol. Microbiol.">
        <title>Chryseobacterium flavum sp. nov., isolated from polluted soil.</title>
        <authorList>
            <person name="Zhou Y."/>
            <person name="Dong J."/>
            <person name="Wang X."/>
            <person name="Huang X."/>
            <person name="Zhang K.Y."/>
            <person name="Zhang Y.Q."/>
            <person name="Guo Y.F."/>
            <person name="Lai R."/>
            <person name="Li W.J."/>
        </authorList>
    </citation>
    <scope>NUCLEOTIDE SEQUENCE [LARGE SCALE GENOMIC DNA]</scope>
    <source>
        <strain evidence="1 2">KCTC 12877</strain>
    </source>
</reference>
<dbReference type="AlphaFoldDB" id="A0A3D9CUB0"/>
<dbReference type="Pfam" id="PF20329">
    <property type="entry name" value="DUF6624"/>
    <property type="match status" value="1"/>
</dbReference>
<name>A0A3D9CUB0_9FLAO</name>
<comment type="caution">
    <text evidence="1">The sequence shown here is derived from an EMBL/GenBank/DDBJ whole genome shotgun (WGS) entry which is preliminary data.</text>
</comment>